<evidence type="ECO:0000256" key="1">
    <source>
        <dbReference type="SAM" id="MobiDB-lite"/>
    </source>
</evidence>
<evidence type="ECO:0000313" key="3">
    <source>
        <dbReference type="EMBL" id="BBY74987.1"/>
    </source>
</evidence>
<dbReference type="Proteomes" id="UP000466554">
    <property type="component" value="Chromosome"/>
</dbReference>
<feature type="compositionally biased region" description="Pro residues" evidence="1">
    <location>
        <begin position="131"/>
        <end position="142"/>
    </location>
</feature>
<dbReference type="EMBL" id="AP022598">
    <property type="protein sequence ID" value="BBY74987.1"/>
    <property type="molecule type" value="Genomic_DNA"/>
</dbReference>
<feature type="region of interest" description="Disordered" evidence="1">
    <location>
        <begin position="1"/>
        <end position="44"/>
    </location>
</feature>
<proteinExistence type="predicted"/>
<evidence type="ECO:0000313" key="4">
    <source>
        <dbReference type="Proteomes" id="UP000466554"/>
    </source>
</evidence>
<gene>
    <name evidence="3" type="ORF">MPRF_18860</name>
</gene>
<reference evidence="3 4" key="1">
    <citation type="journal article" date="2019" name="Emerg. Microbes Infect.">
        <title>Comprehensive subspecies identification of 175 nontuberculous mycobacteria species based on 7547 genomic profiles.</title>
        <authorList>
            <person name="Matsumoto Y."/>
            <person name="Kinjo T."/>
            <person name="Motooka D."/>
            <person name="Nabeya D."/>
            <person name="Jung N."/>
            <person name="Uechi K."/>
            <person name="Horii T."/>
            <person name="Iida T."/>
            <person name="Fujita J."/>
            <person name="Nakamura S."/>
        </authorList>
    </citation>
    <scope>NUCLEOTIDE SEQUENCE [LARGE SCALE GENOMIC DNA]</scope>
    <source>
        <strain evidence="3 4">JCM 6367</strain>
    </source>
</reference>
<protein>
    <submittedName>
        <fullName evidence="3">Uncharacterized protein</fullName>
    </submittedName>
</protein>
<keyword evidence="2" id="KW-1133">Transmembrane helix</keyword>
<keyword evidence="2" id="KW-0472">Membrane</keyword>
<feature type="transmembrane region" description="Helical" evidence="2">
    <location>
        <begin position="50"/>
        <end position="74"/>
    </location>
</feature>
<feature type="compositionally biased region" description="Low complexity" evidence="1">
    <location>
        <begin position="87"/>
        <end position="100"/>
    </location>
</feature>
<dbReference type="RefSeq" id="WP_163766135.1">
    <property type="nucleotide sequence ID" value="NZ_AP022598.1"/>
</dbReference>
<organism evidence="3 4">
    <name type="scientific">Mycolicibacterium parafortuitum</name>
    <name type="common">Mycobacterium parafortuitum</name>
    <dbReference type="NCBI Taxonomy" id="39692"/>
    <lineage>
        <taxon>Bacteria</taxon>
        <taxon>Bacillati</taxon>
        <taxon>Actinomycetota</taxon>
        <taxon>Actinomycetes</taxon>
        <taxon>Mycobacteriales</taxon>
        <taxon>Mycobacteriaceae</taxon>
        <taxon>Mycolicibacterium</taxon>
    </lineage>
</organism>
<feature type="compositionally biased region" description="Basic and acidic residues" evidence="1">
    <location>
        <begin position="1"/>
        <end position="11"/>
    </location>
</feature>
<keyword evidence="2" id="KW-0812">Transmembrane</keyword>
<sequence>MSDVTPERPDQSEPVTGPVMTAPPAAAVPPWPPAAPPGYVQSQPSKLNKAAAWVGIVAGSLFVVAVIFGAGVLVGKGLDGGGPGPHRGPMMVHGGPAGFPMGPPRGGFDRGPDFAGPFGPGGPMIDAPRSPNQPAPTAQPRP</sequence>
<feature type="region of interest" description="Disordered" evidence="1">
    <location>
        <begin position="80"/>
        <end position="142"/>
    </location>
</feature>
<name>A0A7I7U0Q2_MYCPF</name>
<accession>A0A7I7U0Q2</accession>
<feature type="compositionally biased region" description="Pro residues" evidence="1">
    <location>
        <begin position="26"/>
        <end position="36"/>
    </location>
</feature>
<evidence type="ECO:0000256" key="2">
    <source>
        <dbReference type="SAM" id="Phobius"/>
    </source>
</evidence>
<dbReference type="AlphaFoldDB" id="A0A7I7U0Q2"/>